<dbReference type="InterPro" id="IPR007795">
    <property type="entry name" value="T7SS_EccB"/>
</dbReference>
<evidence type="ECO:0000256" key="1">
    <source>
        <dbReference type="SAM" id="MobiDB-lite"/>
    </source>
</evidence>
<dbReference type="InterPro" id="IPR044857">
    <property type="entry name" value="T7SS_EccB_R1"/>
</dbReference>
<dbReference type="PANTHER" id="PTHR40765:SF2">
    <property type="entry name" value="ESX-2 SECRETION SYSTEM ATPASE ECCB2"/>
    <property type="match status" value="1"/>
</dbReference>
<accession>A0ABP5JAP3</accession>
<name>A0ABP5JAP3_9ACTN</name>
<sequence>MASRRDELNAYTFARKRMVGAFLQPGGGGNDEDAPRPLRAVLPSFVVAAVVVAGFGMWGVLKPAAPPNWDSGKFVIQGKSSTTRYVILNDGPNKEPTLHQVLNMSSARLVLPESATVQTVADDVLDKYPRRGATIGIPYAPDKLPAKGDAGTAKTWSVCDKMGKDNLQTTVSQSVFVAAGQDEKALKTSGDKLNDGQMLLVQEPLLDSGHTQGSIYLVDSKGVKHALGMRDMDGKERSDLMTALSSPGTKPQQVTKEWLDTLAAGDPVKFPRIDTFKTTKTSAKSNLDLSNPEQKQVGRLLKFQGVYYAVGLDQLYQITEFQAELMRTDPLLQSAYPKDGTPAIEDVGAGDISKLESKTTKEMITAAGNLPVKKQQAVNVAASGARTVVCSTYEGADEKGGIIRSVWASTAYPAQVTSGSVSAHVTPGHGLLYRAVEGEVLSTGTQAASSGSDFLITDSGLRYSLPANGDGAAAGTASASPDGGKSNNTNEAQARLGYKDVLMPQVPAAWSKLVPAGPVLNTNSALQAQNA</sequence>
<protein>
    <submittedName>
        <fullName evidence="3">Type VII secretion protein EccB</fullName>
    </submittedName>
</protein>
<keyword evidence="4" id="KW-1185">Reference proteome</keyword>
<keyword evidence="2" id="KW-0812">Transmembrane</keyword>
<dbReference type="PANTHER" id="PTHR40765">
    <property type="entry name" value="ESX-2 SECRETION SYSTEM ATPASE ECCB2"/>
    <property type="match status" value="1"/>
</dbReference>
<organism evidence="3 4">
    <name type="scientific">Kitasatospora saccharophila</name>
    <dbReference type="NCBI Taxonomy" id="407973"/>
    <lineage>
        <taxon>Bacteria</taxon>
        <taxon>Bacillati</taxon>
        <taxon>Actinomycetota</taxon>
        <taxon>Actinomycetes</taxon>
        <taxon>Kitasatosporales</taxon>
        <taxon>Streptomycetaceae</taxon>
        <taxon>Kitasatospora</taxon>
    </lineage>
</organism>
<dbReference type="EMBL" id="BAAANS010000046">
    <property type="protein sequence ID" value="GAA2113696.1"/>
    <property type="molecule type" value="Genomic_DNA"/>
</dbReference>
<feature type="compositionally biased region" description="Low complexity" evidence="1">
    <location>
        <begin position="471"/>
        <end position="484"/>
    </location>
</feature>
<evidence type="ECO:0000313" key="4">
    <source>
        <dbReference type="Proteomes" id="UP001500897"/>
    </source>
</evidence>
<dbReference type="RefSeq" id="WP_344556138.1">
    <property type="nucleotide sequence ID" value="NZ_BAAANS010000046.1"/>
</dbReference>
<dbReference type="NCBIfam" id="TIGR03919">
    <property type="entry name" value="T7SS_EccB"/>
    <property type="match status" value="1"/>
</dbReference>
<comment type="caution">
    <text evidence="3">The sequence shown here is derived from an EMBL/GenBank/DDBJ whole genome shotgun (WGS) entry which is preliminary data.</text>
</comment>
<reference evidence="4" key="1">
    <citation type="journal article" date="2019" name="Int. J. Syst. Evol. Microbiol.">
        <title>The Global Catalogue of Microorganisms (GCM) 10K type strain sequencing project: providing services to taxonomists for standard genome sequencing and annotation.</title>
        <authorList>
            <consortium name="The Broad Institute Genomics Platform"/>
            <consortium name="The Broad Institute Genome Sequencing Center for Infectious Disease"/>
            <person name="Wu L."/>
            <person name="Ma J."/>
        </authorList>
    </citation>
    <scope>NUCLEOTIDE SEQUENCE [LARGE SCALE GENOMIC DNA]</scope>
    <source>
        <strain evidence="4">JCM 14559</strain>
    </source>
</reference>
<proteinExistence type="predicted"/>
<keyword evidence="2" id="KW-0472">Membrane</keyword>
<feature type="transmembrane region" description="Helical" evidence="2">
    <location>
        <begin position="40"/>
        <end position="61"/>
    </location>
</feature>
<keyword evidence="2" id="KW-1133">Transmembrane helix</keyword>
<dbReference type="Proteomes" id="UP001500897">
    <property type="component" value="Unassembled WGS sequence"/>
</dbReference>
<evidence type="ECO:0000313" key="3">
    <source>
        <dbReference type="EMBL" id="GAA2113696.1"/>
    </source>
</evidence>
<feature type="region of interest" description="Disordered" evidence="1">
    <location>
        <begin position="471"/>
        <end position="492"/>
    </location>
</feature>
<evidence type="ECO:0000256" key="2">
    <source>
        <dbReference type="SAM" id="Phobius"/>
    </source>
</evidence>
<dbReference type="Pfam" id="PF05108">
    <property type="entry name" value="T7SS_ESX1_EccB"/>
    <property type="match status" value="1"/>
</dbReference>
<gene>
    <name evidence="3" type="primary">eccB_2</name>
    <name evidence="3" type="ORF">GCM10009759_57460</name>
</gene>
<dbReference type="Gene3D" id="3.30.2390.20">
    <property type="entry name" value="Type VII secretion system EccB, repeat 1 domain"/>
    <property type="match status" value="1"/>
</dbReference>